<evidence type="ECO:0000313" key="3">
    <source>
        <dbReference type="EMBL" id="AUX39966.1"/>
    </source>
</evidence>
<name>A0A2L0EKZ0_SORCE</name>
<keyword evidence="3" id="KW-0378">Hydrolase</keyword>
<sequence>MTTNRRSTSAAAMIGAVAMIHCAGRADDMPSDEETAPELVATDAGPVRGVVHEDHRLFQGIPYAAPPVGALRWQAPQPASPWTEPRDATRPGSPCPQTPTAYTPIGSVDEDCLYLDVITPRSGDPERLRPVMVWLHGGGEATGAGSAFDARRLAVGGDVVVVTINFRLGIFGFLGYPGLDGSGTFGLQDQQAALRWVQRNIAAFQGDPGNVTLFGESWGAFAASAQLTSPAADGLFHRVALQSGFALADYPAGTFFPGLPALPPFWSPAAELEATGMALAVEQGWVEPESETDAALERLRGVPVEELLPHTARFTMPAFGNDVLPESPAEALRAGRFHDVPVLSGATQDEGRLFVALSYETEDDPMTPERYRALLVEAFGEAAEQVEAKYPVEAYGSPALAWAAVITDRVWWRATQEQNRSLAAHTPVFAFEFADRDAPAAFLAPPGFPLGAHHASDVVYLLDFVGEASGLSPEQQRLSQQMIAYWSQFARAGDPNHPDLPPWPPFRGEAPYVQSLAPGDGGIRGVDIEATHQLDFWSTL</sequence>
<evidence type="ECO:0000313" key="4">
    <source>
        <dbReference type="Proteomes" id="UP000238348"/>
    </source>
</evidence>
<accession>A0A2L0EKZ0</accession>
<dbReference type="Pfam" id="PF00135">
    <property type="entry name" value="COesterase"/>
    <property type="match status" value="1"/>
</dbReference>
<dbReference type="EMBL" id="CP012673">
    <property type="protein sequence ID" value="AUX39966.1"/>
    <property type="molecule type" value="Genomic_DNA"/>
</dbReference>
<organism evidence="3 4">
    <name type="scientific">Sorangium cellulosum</name>
    <name type="common">Polyangium cellulosum</name>
    <dbReference type="NCBI Taxonomy" id="56"/>
    <lineage>
        <taxon>Bacteria</taxon>
        <taxon>Pseudomonadati</taxon>
        <taxon>Myxococcota</taxon>
        <taxon>Polyangia</taxon>
        <taxon>Polyangiales</taxon>
        <taxon>Polyangiaceae</taxon>
        <taxon>Sorangium</taxon>
    </lineage>
</organism>
<dbReference type="AlphaFoldDB" id="A0A2L0EKZ0"/>
<dbReference type="InterPro" id="IPR002018">
    <property type="entry name" value="CarbesteraseB"/>
</dbReference>
<dbReference type="EC" id="3.1.1.1" evidence="3"/>
<feature type="domain" description="Carboxylesterase type B" evidence="2">
    <location>
        <begin position="38"/>
        <end position="514"/>
    </location>
</feature>
<dbReference type="RefSeq" id="WP_199789594.1">
    <property type="nucleotide sequence ID" value="NZ_CP012673.1"/>
</dbReference>
<feature type="region of interest" description="Disordered" evidence="1">
    <location>
        <begin position="75"/>
        <end position="103"/>
    </location>
</feature>
<dbReference type="PROSITE" id="PS00941">
    <property type="entry name" value="CARBOXYLESTERASE_B_2"/>
    <property type="match status" value="1"/>
</dbReference>
<dbReference type="InterPro" id="IPR019819">
    <property type="entry name" value="Carboxylesterase_B_CS"/>
</dbReference>
<dbReference type="InterPro" id="IPR050309">
    <property type="entry name" value="Type-B_Carboxylest/Lipase"/>
</dbReference>
<reference evidence="3 4" key="1">
    <citation type="submission" date="2015-09" db="EMBL/GenBank/DDBJ databases">
        <title>Sorangium comparison.</title>
        <authorList>
            <person name="Zaburannyi N."/>
            <person name="Bunk B."/>
            <person name="Overmann J."/>
            <person name="Mueller R."/>
        </authorList>
    </citation>
    <scope>NUCLEOTIDE SEQUENCE [LARGE SCALE GENOMIC DNA]</scope>
    <source>
        <strain evidence="3 4">So ce26</strain>
    </source>
</reference>
<evidence type="ECO:0000256" key="1">
    <source>
        <dbReference type="SAM" id="MobiDB-lite"/>
    </source>
</evidence>
<dbReference type="Proteomes" id="UP000238348">
    <property type="component" value="Chromosome"/>
</dbReference>
<evidence type="ECO:0000259" key="2">
    <source>
        <dbReference type="Pfam" id="PF00135"/>
    </source>
</evidence>
<dbReference type="InterPro" id="IPR029058">
    <property type="entry name" value="AB_hydrolase_fold"/>
</dbReference>
<proteinExistence type="predicted"/>
<dbReference type="SUPFAM" id="SSF53474">
    <property type="entry name" value="alpha/beta-Hydrolases"/>
    <property type="match status" value="1"/>
</dbReference>
<dbReference type="PANTHER" id="PTHR11559">
    <property type="entry name" value="CARBOXYLESTERASE"/>
    <property type="match status" value="1"/>
</dbReference>
<dbReference type="Gene3D" id="3.40.50.1820">
    <property type="entry name" value="alpha/beta hydrolase"/>
    <property type="match status" value="1"/>
</dbReference>
<gene>
    <name evidence="3" type="ORF">SOCE26_013610</name>
</gene>
<protein>
    <submittedName>
        <fullName evidence="3">Carboxylesterase</fullName>
        <ecNumber evidence="3">3.1.1.1</ecNumber>
    </submittedName>
</protein>
<dbReference type="GO" id="GO:0106435">
    <property type="term" value="F:carboxylesterase activity"/>
    <property type="evidence" value="ECO:0007669"/>
    <property type="project" value="UniProtKB-EC"/>
</dbReference>